<dbReference type="FunFam" id="3.80.10.10:FF:000695">
    <property type="entry name" value="leucine-rich melanocyte differentiation-associated protein"/>
    <property type="match status" value="1"/>
</dbReference>
<dbReference type="STRING" id="595528.A0A0D2U247"/>
<dbReference type="PROSITE" id="PS51450">
    <property type="entry name" value="LRR"/>
    <property type="match status" value="1"/>
</dbReference>
<dbReference type="Gene3D" id="3.80.10.10">
    <property type="entry name" value="Ribonuclease Inhibitor"/>
    <property type="match status" value="1"/>
</dbReference>
<dbReference type="EMBL" id="KE346360">
    <property type="protein sequence ID" value="KJE89301.1"/>
    <property type="molecule type" value="Genomic_DNA"/>
</dbReference>
<evidence type="ECO:0000256" key="1">
    <source>
        <dbReference type="SAM" id="MobiDB-lite"/>
    </source>
</evidence>
<dbReference type="InParanoid" id="A0A0D2U247"/>
<dbReference type="Pfam" id="PF14580">
    <property type="entry name" value="LRR_9"/>
    <property type="match status" value="1"/>
</dbReference>
<dbReference type="OMA" id="KNPACPN"/>
<dbReference type="Proteomes" id="UP000008743">
    <property type="component" value="Unassembled WGS sequence"/>
</dbReference>
<feature type="region of interest" description="Disordered" evidence="1">
    <location>
        <begin position="178"/>
        <end position="212"/>
    </location>
</feature>
<name>A0A0D2U247_CAPO3</name>
<proteinExistence type="predicted"/>
<evidence type="ECO:0000313" key="2">
    <source>
        <dbReference type="EMBL" id="KJE89301.1"/>
    </source>
</evidence>
<protein>
    <submittedName>
        <fullName evidence="2">Leucine-rich repeat-containing protein C10</fullName>
    </submittedName>
</protein>
<dbReference type="InterPro" id="IPR001611">
    <property type="entry name" value="Leu-rich_rpt"/>
</dbReference>
<gene>
    <name evidence="2" type="ORF">CAOG_000801</name>
</gene>
<evidence type="ECO:0000313" key="3">
    <source>
        <dbReference type="Proteomes" id="UP000008743"/>
    </source>
</evidence>
<feature type="compositionally biased region" description="Polar residues" evidence="1">
    <location>
        <begin position="181"/>
        <end position="198"/>
    </location>
</feature>
<organism evidence="2 3">
    <name type="scientific">Capsaspora owczarzaki (strain ATCC 30864)</name>
    <dbReference type="NCBI Taxonomy" id="595528"/>
    <lineage>
        <taxon>Eukaryota</taxon>
        <taxon>Filasterea</taxon>
        <taxon>Capsaspora</taxon>
    </lineage>
</organism>
<dbReference type="PANTHER" id="PTHR46282:SF2">
    <property type="entry name" value="LEUCINE-RICH MELANOCYTE DIFFERENTIATION-ASSOCIATED PROTEIN"/>
    <property type="match status" value="1"/>
</dbReference>
<dbReference type="SUPFAM" id="SSF52058">
    <property type="entry name" value="L domain-like"/>
    <property type="match status" value="1"/>
</dbReference>
<dbReference type="eggNOG" id="KOG1644">
    <property type="taxonomic scope" value="Eukaryota"/>
</dbReference>
<dbReference type="RefSeq" id="XP_004365672.1">
    <property type="nucleotide sequence ID" value="XM_004365615.2"/>
</dbReference>
<dbReference type="InterPro" id="IPR032675">
    <property type="entry name" value="LRR_dom_sf"/>
</dbReference>
<keyword evidence="3" id="KW-1185">Reference proteome</keyword>
<accession>A0A0D2U247</accession>
<reference evidence="3" key="1">
    <citation type="submission" date="2011-02" db="EMBL/GenBank/DDBJ databases">
        <title>The Genome Sequence of Capsaspora owczarzaki ATCC 30864.</title>
        <authorList>
            <person name="Russ C."/>
            <person name="Cuomo C."/>
            <person name="Burger G."/>
            <person name="Gray M.W."/>
            <person name="Holland P.W.H."/>
            <person name="King N."/>
            <person name="Lang F.B.F."/>
            <person name="Roger A.J."/>
            <person name="Ruiz-Trillo I."/>
            <person name="Young S.K."/>
            <person name="Zeng Q."/>
            <person name="Gargeya S."/>
            <person name="Alvarado L."/>
            <person name="Berlin A."/>
            <person name="Chapman S.B."/>
            <person name="Chen Z."/>
            <person name="Freedman E."/>
            <person name="Gellesch M."/>
            <person name="Goldberg J."/>
            <person name="Griggs A."/>
            <person name="Gujja S."/>
            <person name="Heilman E."/>
            <person name="Heiman D."/>
            <person name="Howarth C."/>
            <person name="Mehta T."/>
            <person name="Neiman D."/>
            <person name="Pearson M."/>
            <person name="Roberts A."/>
            <person name="Saif S."/>
            <person name="Shea T."/>
            <person name="Shenoy N."/>
            <person name="Sisk P."/>
            <person name="Stolte C."/>
            <person name="Sykes S."/>
            <person name="White J."/>
            <person name="Yandava C."/>
            <person name="Haas B."/>
            <person name="Nusbaum C."/>
            <person name="Birren B."/>
        </authorList>
    </citation>
    <scope>NUCLEOTIDE SEQUENCE</scope>
    <source>
        <strain evidence="3">ATCC 30864</strain>
    </source>
</reference>
<dbReference type="PANTHER" id="PTHR46282">
    <property type="entry name" value="LEUCINE-RICH MELANOCYTE DIFFERENTIATION-ASSOCIATED PROTEIN"/>
    <property type="match status" value="1"/>
</dbReference>
<sequence>MSEEQPSPVALEGDVLSCVGRDWTSLPAEAGARFGPKTRRLDLSYNSLKSLAGIEAFTSLRELVVDNNELGDGLAFPAQKELDTLTLNNNRITNVDQLLETLVKSCPKLTYLSLLGNLACPNELVAKDEEDYQRYRYYVLYKLPNLKFLDSRTVTAAERAEAKRVGAFMRVVRPSDEEIAASQQSKQVVEQDSDNNGGDYQPLPDDLAQEGQSRSTFGVCKYVYYGRHSEGNRFIRNNDL</sequence>
<dbReference type="InterPro" id="IPR043313">
    <property type="entry name" value="LRMDA"/>
</dbReference>
<dbReference type="PhylomeDB" id="A0A0D2U247"/>
<dbReference type="OrthoDB" id="272149at2759"/>
<dbReference type="AlphaFoldDB" id="A0A0D2U247"/>